<keyword evidence="3" id="KW-1185">Reference proteome</keyword>
<evidence type="ECO:0008006" key="4">
    <source>
        <dbReference type="Google" id="ProtNLM"/>
    </source>
</evidence>
<dbReference type="STRING" id="554083.BKD30_05380"/>
<evidence type="ECO:0000256" key="1">
    <source>
        <dbReference type="SAM" id="Phobius"/>
    </source>
</evidence>
<evidence type="ECO:0000313" key="3">
    <source>
        <dbReference type="Proteomes" id="UP000187085"/>
    </source>
</evidence>
<gene>
    <name evidence="2" type="ORF">BKD30_05380</name>
</gene>
<sequence length="128" mass="13280">MLGSAVADAILVVVFAAIGRASHQEVDPVAGVLATAWPFLAGAALGWLLVRAWRAPMRPWPTGVVVWVVTVAAGMLLRAVTGAGTAVAFVVVATITLAVFLLGWRAVAALVRRLARPGTGSYPKENLP</sequence>
<dbReference type="Proteomes" id="UP000187085">
    <property type="component" value="Unassembled WGS sequence"/>
</dbReference>
<comment type="caution">
    <text evidence="2">The sequence shown here is derived from an EMBL/GenBank/DDBJ whole genome shotgun (WGS) entry which is preliminary data.</text>
</comment>
<dbReference type="Pfam" id="PF11255">
    <property type="entry name" value="DUF3054"/>
    <property type="match status" value="1"/>
</dbReference>
<dbReference type="EMBL" id="MRDE01000024">
    <property type="protein sequence ID" value="OMH26072.1"/>
    <property type="molecule type" value="Genomic_DNA"/>
</dbReference>
<feature type="transmembrane region" description="Helical" evidence="1">
    <location>
        <begin position="62"/>
        <end position="80"/>
    </location>
</feature>
<dbReference type="AlphaFoldDB" id="A0A1R1LEX2"/>
<keyword evidence="1" id="KW-0812">Transmembrane</keyword>
<dbReference type="InterPro" id="IPR021414">
    <property type="entry name" value="DUF3054"/>
</dbReference>
<dbReference type="OrthoDB" id="3698172at2"/>
<accession>A0A1R1LEX2</accession>
<dbReference type="RefSeq" id="WP_076703089.1">
    <property type="nucleotide sequence ID" value="NZ_MRDE01000024.1"/>
</dbReference>
<keyword evidence="1" id="KW-0472">Membrane</keyword>
<reference evidence="2 3" key="1">
    <citation type="submission" date="2016-12" db="EMBL/GenBank/DDBJ databases">
        <title>Draft genome of Tersicoccus phoenicis 1P05MA.</title>
        <authorList>
            <person name="Nakajima Y."/>
            <person name="Yoshizawa S."/>
            <person name="Nakamura K."/>
            <person name="Ogura Y."/>
            <person name="Hayashi T."/>
            <person name="Kogure K."/>
        </authorList>
    </citation>
    <scope>NUCLEOTIDE SEQUENCE [LARGE SCALE GENOMIC DNA]</scope>
    <source>
        <strain evidence="2 3">1p05MA</strain>
    </source>
</reference>
<name>A0A1R1LEX2_9MICC</name>
<organism evidence="2 3">
    <name type="scientific">Tersicoccus phoenicis</name>
    <dbReference type="NCBI Taxonomy" id="554083"/>
    <lineage>
        <taxon>Bacteria</taxon>
        <taxon>Bacillati</taxon>
        <taxon>Actinomycetota</taxon>
        <taxon>Actinomycetes</taxon>
        <taxon>Micrococcales</taxon>
        <taxon>Micrococcaceae</taxon>
        <taxon>Tersicoccus</taxon>
    </lineage>
</organism>
<proteinExistence type="predicted"/>
<feature type="transmembrane region" description="Helical" evidence="1">
    <location>
        <begin position="86"/>
        <end position="107"/>
    </location>
</feature>
<feature type="transmembrane region" description="Helical" evidence="1">
    <location>
        <begin position="31"/>
        <end position="50"/>
    </location>
</feature>
<evidence type="ECO:0000313" key="2">
    <source>
        <dbReference type="EMBL" id="OMH26072.1"/>
    </source>
</evidence>
<keyword evidence="1" id="KW-1133">Transmembrane helix</keyword>
<protein>
    <recommendedName>
        <fullName evidence="4">DUF3054 domain-containing protein</fullName>
    </recommendedName>
</protein>